<accession>A0AAN9IRE8</accession>
<comment type="caution">
    <text evidence="1">The sequence shown here is derived from an EMBL/GenBank/DDBJ whole genome shotgun (WGS) entry which is preliminary data.</text>
</comment>
<evidence type="ECO:0000313" key="2">
    <source>
        <dbReference type="Proteomes" id="UP001359559"/>
    </source>
</evidence>
<keyword evidence="2" id="KW-1185">Reference proteome</keyword>
<proteinExistence type="predicted"/>
<gene>
    <name evidence="1" type="ORF">RJT34_19509</name>
</gene>
<name>A0AAN9IRE8_CLITE</name>
<dbReference type="Proteomes" id="UP001359559">
    <property type="component" value="Unassembled WGS sequence"/>
</dbReference>
<reference evidence="1 2" key="1">
    <citation type="submission" date="2024-01" db="EMBL/GenBank/DDBJ databases">
        <title>The genomes of 5 underutilized Papilionoideae crops provide insights into root nodulation and disease resistance.</title>
        <authorList>
            <person name="Yuan L."/>
        </authorList>
    </citation>
    <scope>NUCLEOTIDE SEQUENCE [LARGE SCALE GENOMIC DNA]</scope>
    <source>
        <strain evidence="1">LY-2023</strain>
        <tissue evidence="1">Leaf</tissue>
    </source>
</reference>
<protein>
    <submittedName>
        <fullName evidence="1">Uncharacterized protein</fullName>
    </submittedName>
</protein>
<dbReference type="AlphaFoldDB" id="A0AAN9IRE8"/>
<organism evidence="1 2">
    <name type="scientific">Clitoria ternatea</name>
    <name type="common">Butterfly pea</name>
    <dbReference type="NCBI Taxonomy" id="43366"/>
    <lineage>
        <taxon>Eukaryota</taxon>
        <taxon>Viridiplantae</taxon>
        <taxon>Streptophyta</taxon>
        <taxon>Embryophyta</taxon>
        <taxon>Tracheophyta</taxon>
        <taxon>Spermatophyta</taxon>
        <taxon>Magnoliopsida</taxon>
        <taxon>eudicotyledons</taxon>
        <taxon>Gunneridae</taxon>
        <taxon>Pentapetalae</taxon>
        <taxon>rosids</taxon>
        <taxon>fabids</taxon>
        <taxon>Fabales</taxon>
        <taxon>Fabaceae</taxon>
        <taxon>Papilionoideae</taxon>
        <taxon>50 kb inversion clade</taxon>
        <taxon>NPAAA clade</taxon>
        <taxon>indigoferoid/millettioid clade</taxon>
        <taxon>Phaseoleae</taxon>
        <taxon>Clitoria</taxon>
    </lineage>
</organism>
<sequence>MWVCPRDSLSCTRHANANPTNILARAAHLLSTRSQQSLPPQSYEDKDRRRRNAMRHVLTAHARLVGGGGVLVKLQSGRKVIVAVPINPSIPFNERSKCKVSLLKTSSSSSSSYSSCTAILFQNQTTISVITLRPLISTLVIFVNKSSPQLNKTKF</sequence>
<dbReference type="EMBL" id="JAYKXN010000005">
    <property type="protein sequence ID" value="KAK7284756.1"/>
    <property type="molecule type" value="Genomic_DNA"/>
</dbReference>
<evidence type="ECO:0000313" key="1">
    <source>
        <dbReference type="EMBL" id="KAK7284756.1"/>
    </source>
</evidence>